<organism evidence="1 2">
    <name type="scientific">Acetobacterium tundrae</name>
    <dbReference type="NCBI Taxonomy" id="132932"/>
    <lineage>
        <taxon>Bacteria</taxon>
        <taxon>Bacillati</taxon>
        <taxon>Bacillota</taxon>
        <taxon>Clostridia</taxon>
        <taxon>Eubacteriales</taxon>
        <taxon>Eubacteriaceae</taxon>
        <taxon>Acetobacterium</taxon>
    </lineage>
</organism>
<sequence>MALLPKYLIERPHAENRHLCMLKIDSPNSKIQIGLYWRKRKHFSNSAKMLRDYIIKYFR</sequence>
<proteinExistence type="predicted"/>
<protein>
    <recommendedName>
        <fullName evidence="3">LysR substrate-binding domain-containing protein</fullName>
    </recommendedName>
</protein>
<evidence type="ECO:0008006" key="3">
    <source>
        <dbReference type="Google" id="ProtNLM"/>
    </source>
</evidence>
<accession>A0ABR6WP43</accession>
<keyword evidence="2" id="KW-1185">Reference proteome</keyword>
<dbReference type="Proteomes" id="UP000653358">
    <property type="component" value="Unassembled WGS sequence"/>
</dbReference>
<name>A0ABR6WP43_9FIRM</name>
<reference evidence="1 2" key="1">
    <citation type="journal article" date="2020" name="mSystems">
        <title>Defining Genomic and Predicted Metabolic Features of the Acetobacterium Genus.</title>
        <authorList>
            <person name="Ross D.E."/>
            <person name="Marshall C.W."/>
            <person name="Gulliver D."/>
            <person name="May H.D."/>
            <person name="Norman R.S."/>
        </authorList>
    </citation>
    <scope>NUCLEOTIDE SEQUENCE [LARGE SCALE GENOMIC DNA]</scope>
    <source>
        <strain evidence="1 2">DSM 9173</strain>
    </source>
</reference>
<dbReference type="SUPFAM" id="SSF53850">
    <property type="entry name" value="Periplasmic binding protein-like II"/>
    <property type="match status" value="1"/>
</dbReference>
<comment type="caution">
    <text evidence="1">The sequence shown here is derived from an EMBL/GenBank/DDBJ whole genome shotgun (WGS) entry which is preliminary data.</text>
</comment>
<gene>
    <name evidence="1" type="ORF">GH807_14410</name>
</gene>
<evidence type="ECO:0000313" key="1">
    <source>
        <dbReference type="EMBL" id="MBC3798224.1"/>
    </source>
</evidence>
<evidence type="ECO:0000313" key="2">
    <source>
        <dbReference type="Proteomes" id="UP000653358"/>
    </source>
</evidence>
<dbReference type="EMBL" id="WJBB01000023">
    <property type="protein sequence ID" value="MBC3798224.1"/>
    <property type="molecule type" value="Genomic_DNA"/>
</dbReference>